<dbReference type="PANTHER" id="PTHR11079">
    <property type="entry name" value="CYTOSINE DEAMINASE FAMILY MEMBER"/>
    <property type="match status" value="1"/>
</dbReference>
<keyword evidence="5 8" id="KW-0378">Hydrolase</keyword>
<dbReference type="NCBIfam" id="NF008113">
    <property type="entry name" value="PRK10860.1"/>
    <property type="match status" value="1"/>
</dbReference>
<dbReference type="PROSITE" id="PS51747">
    <property type="entry name" value="CYT_DCMP_DEAMINASES_2"/>
    <property type="match status" value="1"/>
</dbReference>
<comment type="subunit">
    <text evidence="2 8">Homodimer.</text>
</comment>
<dbReference type="PANTHER" id="PTHR11079:SF179">
    <property type="entry name" value="TRNA(ADENINE(34)) DEAMINASE, CHLOROPLASTIC"/>
    <property type="match status" value="1"/>
</dbReference>
<comment type="similarity">
    <text evidence="1">Belongs to the cytidine and deoxycytidylate deaminase family. ADAT2 subfamily.</text>
</comment>
<dbReference type="GO" id="GO:0052717">
    <property type="term" value="F:tRNA-specific adenosine-34 deaminase activity"/>
    <property type="evidence" value="ECO:0007669"/>
    <property type="project" value="UniProtKB-UniRule"/>
</dbReference>
<accession>A0A4P8L2V0</accession>
<evidence type="ECO:0000256" key="2">
    <source>
        <dbReference type="ARBA" id="ARBA00011738"/>
    </source>
</evidence>
<evidence type="ECO:0000256" key="7">
    <source>
        <dbReference type="ARBA" id="ARBA00048045"/>
    </source>
</evidence>
<gene>
    <name evidence="8 10" type="primary">tadA</name>
    <name evidence="10" type="ORF">FDQ92_07675</name>
</gene>
<evidence type="ECO:0000256" key="8">
    <source>
        <dbReference type="HAMAP-Rule" id="MF_00972"/>
    </source>
</evidence>
<dbReference type="GO" id="GO:0002100">
    <property type="term" value="P:tRNA wobble adenosine to inosine editing"/>
    <property type="evidence" value="ECO:0007669"/>
    <property type="project" value="UniProtKB-UniRule"/>
</dbReference>
<evidence type="ECO:0000256" key="3">
    <source>
        <dbReference type="ARBA" id="ARBA00022694"/>
    </source>
</evidence>
<dbReference type="AlphaFoldDB" id="A0A4P8L2V0"/>
<dbReference type="RefSeq" id="WP_137424033.1">
    <property type="nucleotide sequence ID" value="NZ_CP040098.1"/>
</dbReference>
<dbReference type="KEGG" id="dax:FDQ92_07675"/>
<dbReference type="CDD" id="cd01285">
    <property type="entry name" value="nucleoside_deaminase"/>
    <property type="match status" value="1"/>
</dbReference>
<keyword evidence="6 8" id="KW-0862">Zinc</keyword>
<sequence>MDDRLQHEGYMDLALAQARKALEGGEVPVGAVLVDEAGTVLAEAHNRCVALCDPTAHAEVLTLRKAGNVLKNYRLTGTVLYVTLEPCAMCVGALIHARVARVVYGTADPRSGAAGSVVALTNVPAFNHHIEVVGGVKARECSELLRAFFQARRGNRS</sequence>
<evidence type="ECO:0000256" key="1">
    <source>
        <dbReference type="ARBA" id="ARBA00010669"/>
    </source>
</evidence>
<feature type="binding site" evidence="8">
    <location>
        <position position="57"/>
    </location>
    <ligand>
        <name>Zn(2+)</name>
        <dbReference type="ChEBI" id="CHEBI:29105"/>
        <note>catalytic</note>
    </ligand>
</feature>
<organism evidence="10 11">
    <name type="scientific">Desulfoglaeba alkanexedens ALDC</name>
    <dbReference type="NCBI Taxonomy" id="980445"/>
    <lineage>
        <taxon>Bacteria</taxon>
        <taxon>Pseudomonadati</taxon>
        <taxon>Thermodesulfobacteriota</taxon>
        <taxon>Syntrophobacteria</taxon>
        <taxon>Syntrophobacterales</taxon>
        <taxon>Syntrophobacteraceae</taxon>
        <taxon>Desulfoglaeba</taxon>
    </lineage>
</organism>
<name>A0A4P8L2V0_9BACT</name>
<protein>
    <recommendedName>
        <fullName evidence="8">tRNA-specific adenosine deaminase</fullName>
        <ecNumber evidence="8">3.5.4.33</ecNumber>
    </recommendedName>
</protein>
<dbReference type="InterPro" id="IPR016192">
    <property type="entry name" value="APOBEC/CMP_deaminase_Zn-bd"/>
</dbReference>
<evidence type="ECO:0000313" key="11">
    <source>
        <dbReference type="Proteomes" id="UP000298602"/>
    </source>
</evidence>
<comment type="cofactor">
    <cofactor evidence="8">
        <name>Zn(2+)</name>
        <dbReference type="ChEBI" id="CHEBI:29105"/>
    </cofactor>
    <text evidence="8">Binds 1 zinc ion per subunit.</text>
</comment>
<dbReference type="FunFam" id="3.40.140.10:FF:000005">
    <property type="entry name" value="tRNA-specific adenosine deaminase"/>
    <property type="match status" value="1"/>
</dbReference>
<evidence type="ECO:0000259" key="9">
    <source>
        <dbReference type="PROSITE" id="PS51747"/>
    </source>
</evidence>
<dbReference type="EMBL" id="CP040098">
    <property type="protein sequence ID" value="QCQ22064.1"/>
    <property type="molecule type" value="Genomic_DNA"/>
</dbReference>
<proteinExistence type="inferred from homology"/>
<dbReference type="InterPro" id="IPR028883">
    <property type="entry name" value="tRNA_aden_deaminase"/>
</dbReference>
<keyword evidence="3 8" id="KW-0819">tRNA processing</keyword>
<evidence type="ECO:0000256" key="5">
    <source>
        <dbReference type="ARBA" id="ARBA00022801"/>
    </source>
</evidence>
<dbReference type="InterPro" id="IPR016193">
    <property type="entry name" value="Cytidine_deaminase-like"/>
</dbReference>
<reference evidence="10 11" key="2">
    <citation type="submission" date="2019-05" db="EMBL/GenBank/DDBJ databases">
        <authorList>
            <person name="Suflita J.M."/>
            <person name="Marks C.R."/>
        </authorList>
    </citation>
    <scope>NUCLEOTIDE SEQUENCE [LARGE SCALE GENOMIC DNA]</scope>
    <source>
        <strain evidence="10 11">ALDC</strain>
    </source>
</reference>
<dbReference type="EC" id="3.5.4.33" evidence="8"/>
<feature type="active site" description="Proton donor" evidence="8">
    <location>
        <position position="59"/>
    </location>
</feature>
<dbReference type="Gene3D" id="3.40.140.10">
    <property type="entry name" value="Cytidine Deaminase, domain 2"/>
    <property type="match status" value="1"/>
</dbReference>
<dbReference type="GO" id="GO:0008270">
    <property type="term" value="F:zinc ion binding"/>
    <property type="evidence" value="ECO:0007669"/>
    <property type="project" value="UniProtKB-UniRule"/>
</dbReference>
<dbReference type="Proteomes" id="UP000298602">
    <property type="component" value="Chromosome"/>
</dbReference>
<comment type="function">
    <text evidence="8">Catalyzes the deamination of adenosine to inosine at the wobble position 34 of tRNA(Arg2).</text>
</comment>
<dbReference type="InterPro" id="IPR002125">
    <property type="entry name" value="CMP_dCMP_dom"/>
</dbReference>
<evidence type="ECO:0000256" key="6">
    <source>
        <dbReference type="ARBA" id="ARBA00022833"/>
    </source>
</evidence>
<keyword evidence="11" id="KW-1185">Reference proteome</keyword>
<dbReference type="HAMAP" id="MF_00972">
    <property type="entry name" value="tRNA_aden_deaminase"/>
    <property type="match status" value="1"/>
</dbReference>
<evidence type="ECO:0000313" key="10">
    <source>
        <dbReference type="EMBL" id="QCQ22064.1"/>
    </source>
</evidence>
<reference evidence="10 11" key="1">
    <citation type="submission" date="2019-05" db="EMBL/GenBank/DDBJ databases">
        <title>The Complete Genome Sequence of the n-alkane-degrading Desulfoglaeba alkanexedens ALDC reveals multiple alkylsuccinate synthase gene clusters.</title>
        <authorList>
            <person name="Callaghan A.V."/>
            <person name="Davidova I.A."/>
            <person name="Duncan K.E."/>
            <person name="Morris B."/>
            <person name="McInerney M.J."/>
        </authorList>
    </citation>
    <scope>NUCLEOTIDE SEQUENCE [LARGE SCALE GENOMIC DNA]</scope>
    <source>
        <strain evidence="10 11">ALDC</strain>
    </source>
</reference>
<comment type="catalytic activity">
    <reaction evidence="7 8">
        <text>adenosine(34) in tRNA + H2O + H(+) = inosine(34) in tRNA + NH4(+)</text>
        <dbReference type="Rhea" id="RHEA:43168"/>
        <dbReference type="Rhea" id="RHEA-COMP:10373"/>
        <dbReference type="Rhea" id="RHEA-COMP:10374"/>
        <dbReference type="ChEBI" id="CHEBI:15377"/>
        <dbReference type="ChEBI" id="CHEBI:15378"/>
        <dbReference type="ChEBI" id="CHEBI:28938"/>
        <dbReference type="ChEBI" id="CHEBI:74411"/>
        <dbReference type="ChEBI" id="CHEBI:82852"/>
        <dbReference type="EC" id="3.5.4.33"/>
    </reaction>
</comment>
<feature type="domain" description="CMP/dCMP-type deaminase" evidence="9">
    <location>
        <begin position="5"/>
        <end position="118"/>
    </location>
</feature>
<evidence type="ECO:0000256" key="4">
    <source>
        <dbReference type="ARBA" id="ARBA00022723"/>
    </source>
</evidence>
<dbReference type="OrthoDB" id="9802676at2"/>
<keyword evidence="4 8" id="KW-0479">Metal-binding</keyword>
<dbReference type="Pfam" id="PF00383">
    <property type="entry name" value="dCMP_cyt_deam_1"/>
    <property type="match status" value="1"/>
</dbReference>
<feature type="binding site" evidence="8">
    <location>
        <position position="87"/>
    </location>
    <ligand>
        <name>Zn(2+)</name>
        <dbReference type="ChEBI" id="CHEBI:29105"/>
        <note>catalytic</note>
    </ligand>
</feature>
<feature type="binding site" evidence="8">
    <location>
        <position position="90"/>
    </location>
    <ligand>
        <name>Zn(2+)</name>
        <dbReference type="ChEBI" id="CHEBI:29105"/>
        <note>catalytic</note>
    </ligand>
</feature>
<dbReference type="PROSITE" id="PS00903">
    <property type="entry name" value="CYT_DCMP_DEAMINASES_1"/>
    <property type="match status" value="1"/>
</dbReference>
<dbReference type="SUPFAM" id="SSF53927">
    <property type="entry name" value="Cytidine deaminase-like"/>
    <property type="match status" value="1"/>
</dbReference>